<feature type="compositionally biased region" description="Basic residues" evidence="7">
    <location>
        <begin position="165"/>
        <end position="175"/>
    </location>
</feature>
<feature type="transmembrane region" description="Helical" evidence="8">
    <location>
        <begin position="115"/>
        <end position="136"/>
    </location>
</feature>
<dbReference type="GO" id="GO:0006624">
    <property type="term" value="P:vacuolar protein processing"/>
    <property type="evidence" value="ECO:0007669"/>
    <property type="project" value="TreeGrafter"/>
</dbReference>
<evidence type="ECO:0000256" key="2">
    <source>
        <dbReference type="ARBA" id="ARBA00009950"/>
    </source>
</evidence>
<keyword evidence="10" id="KW-1185">Reference proteome</keyword>
<dbReference type="Pfam" id="PF05620">
    <property type="entry name" value="TMEM208_SND2"/>
    <property type="match status" value="1"/>
</dbReference>
<gene>
    <name evidence="9" type="ORF">WJX74_008016</name>
</gene>
<keyword evidence="5 8" id="KW-1133">Transmembrane helix</keyword>
<dbReference type="PANTHER" id="PTHR13505">
    <property type="entry name" value="TRANSMEMBRANE PROTEIN 208"/>
    <property type="match status" value="1"/>
</dbReference>
<keyword evidence="3 8" id="KW-0812">Transmembrane</keyword>
<dbReference type="EMBL" id="JALJOS010000002">
    <property type="protein sequence ID" value="KAK9843173.1"/>
    <property type="molecule type" value="Genomic_DNA"/>
</dbReference>
<dbReference type="GO" id="GO:0005773">
    <property type="term" value="C:vacuole"/>
    <property type="evidence" value="ECO:0007669"/>
    <property type="project" value="GOC"/>
</dbReference>
<evidence type="ECO:0000256" key="3">
    <source>
        <dbReference type="ARBA" id="ARBA00022692"/>
    </source>
</evidence>
<comment type="similarity">
    <text evidence="2">Belongs to the TMEM208 family.</text>
</comment>
<accession>A0AAW1SAA1</accession>
<comment type="subcellular location">
    <subcellularLocation>
        <location evidence="1">Endoplasmic reticulum membrane</location>
        <topology evidence="1">Multi-pass membrane protein</topology>
    </subcellularLocation>
</comment>
<protein>
    <recommendedName>
        <fullName evidence="11">Transmembrane protein 208</fullName>
    </recommendedName>
</protein>
<evidence type="ECO:0000256" key="6">
    <source>
        <dbReference type="ARBA" id="ARBA00023136"/>
    </source>
</evidence>
<dbReference type="AlphaFoldDB" id="A0AAW1SAA1"/>
<dbReference type="InterPro" id="IPR008506">
    <property type="entry name" value="SND2/TMEM208"/>
</dbReference>
<feature type="compositionally biased region" description="Basic and acidic residues" evidence="7">
    <location>
        <begin position="144"/>
        <end position="164"/>
    </location>
</feature>
<proteinExistence type="inferred from homology"/>
<evidence type="ECO:0000256" key="7">
    <source>
        <dbReference type="SAM" id="MobiDB-lite"/>
    </source>
</evidence>
<feature type="region of interest" description="Disordered" evidence="7">
    <location>
        <begin position="142"/>
        <end position="175"/>
    </location>
</feature>
<evidence type="ECO:0000256" key="4">
    <source>
        <dbReference type="ARBA" id="ARBA00022824"/>
    </source>
</evidence>
<keyword evidence="6 8" id="KW-0472">Membrane</keyword>
<sequence length="175" mass="20303">MANQGAKRKLEQNKRRLRTLLQLIAVANVVYIVFRLFVFSSTRQTRHSVFLVVTSLMYFFCYRGLQLAADPAYDAQGELTDGGDDLTMGGTCEYLHDGIYLAAFCQLATPFLSDWLWLVFLAVPGYGIYLAWTSILQPYFASPKSKDIPETEEEKKRREKLERKQQRKQGIRYRR</sequence>
<evidence type="ECO:0000313" key="9">
    <source>
        <dbReference type="EMBL" id="KAK9843173.1"/>
    </source>
</evidence>
<evidence type="ECO:0000256" key="1">
    <source>
        <dbReference type="ARBA" id="ARBA00004477"/>
    </source>
</evidence>
<dbReference type="PANTHER" id="PTHR13505:SF7">
    <property type="entry name" value="TRANSMEMBRANE PROTEIN 208"/>
    <property type="match status" value="1"/>
</dbReference>
<evidence type="ECO:0000256" key="8">
    <source>
        <dbReference type="SAM" id="Phobius"/>
    </source>
</evidence>
<dbReference type="Proteomes" id="UP001438707">
    <property type="component" value="Unassembled WGS sequence"/>
</dbReference>
<keyword evidence="4" id="KW-0256">Endoplasmic reticulum</keyword>
<comment type="caution">
    <text evidence="9">The sequence shown here is derived from an EMBL/GenBank/DDBJ whole genome shotgun (WGS) entry which is preliminary data.</text>
</comment>
<organism evidence="9 10">
    <name type="scientific">Apatococcus lobatus</name>
    <dbReference type="NCBI Taxonomy" id="904363"/>
    <lineage>
        <taxon>Eukaryota</taxon>
        <taxon>Viridiplantae</taxon>
        <taxon>Chlorophyta</taxon>
        <taxon>core chlorophytes</taxon>
        <taxon>Trebouxiophyceae</taxon>
        <taxon>Chlorellales</taxon>
        <taxon>Chlorellaceae</taxon>
        <taxon>Apatococcus</taxon>
    </lineage>
</organism>
<evidence type="ECO:0000256" key="5">
    <source>
        <dbReference type="ARBA" id="ARBA00022989"/>
    </source>
</evidence>
<name>A0AAW1SAA1_9CHLO</name>
<reference evidence="9 10" key="1">
    <citation type="journal article" date="2024" name="Nat. Commun.">
        <title>Phylogenomics reveals the evolutionary origins of lichenization in chlorophyte algae.</title>
        <authorList>
            <person name="Puginier C."/>
            <person name="Libourel C."/>
            <person name="Otte J."/>
            <person name="Skaloud P."/>
            <person name="Haon M."/>
            <person name="Grisel S."/>
            <person name="Petersen M."/>
            <person name="Berrin J.G."/>
            <person name="Delaux P.M."/>
            <person name="Dal Grande F."/>
            <person name="Keller J."/>
        </authorList>
    </citation>
    <scope>NUCLEOTIDE SEQUENCE [LARGE SCALE GENOMIC DNA]</scope>
    <source>
        <strain evidence="9 10">SAG 2145</strain>
    </source>
</reference>
<dbReference type="GO" id="GO:0005789">
    <property type="term" value="C:endoplasmic reticulum membrane"/>
    <property type="evidence" value="ECO:0007669"/>
    <property type="project" value="UniProtKB-SubCell"/>
</dbReference>
<evidence type="ECO:0000313" key="10">
    <source>
        <dbReference type="Proteomes" id="UP001438707"/>
    </source>
</evidence>
<evidence type="ECO:0008006" key="11">
    <source>
        <dbReference type="Google" id="ProtNLM"/>
    </source>
</evidence>
<feature type="transmembrane region" description="Helical" evidence="8">
    <location>
        <begin position="20"/>
        <end position="38"/>
    </location>
</feature>